<dbReference type="AlphaFoldDB" id="A0A431VKD8"/>
<evidence type="ECO:0000313" key="3">
    <source>
        <dbReference type="Proteomes" id="UP000277007"/>
    </source>
</evidence>
<dbReference type="OrthoDB" id="7272344at2"/>
<dbReference type="RefSeq" id="WP_126614217.1">
    <property type="nucleotide sequence ID" value="NZ_JBHUCY010000003.1"/>
</dbReference>
<dbReference type="Pfam" id="PF20134">
    <property type="entry name" value="DUF6524"/>
    <property type="match status" value="1"/>
</dbReference>
<feature type="transmembrane region" description="Helical" evidence="1">
    <location>
        <begin position="67"/>
        <end position="84"/>
    </location>
</feature>
<dbReference type="EMBL" id="RXMA01000006">
    <property type="protein sequence ID" value="RTR21494.1"/>
    <property type="molecule type" value="Genomic_DNA"/>
</dbReference>
<dbReference type="InterPro" id="IPR045387">
    <property type="entry name" value="DUF6524"/>
</dbReference>
<gene>
    <name evidence="2" type="ORF">EJ903_08800</name>
</gene>
<dbReference type="Proteomes" id="UP000277007">
    <property type="component" value="Unassembled WGS sequence"/>
</dbReference>
<organism evidence="2 3">
    <name type="scientific">Azospirillum griseum</name>
    <dbReference type="NCBI Taxonomy" id="2496639"/>
    <lineage>
        <taxon>Bacteria</taxon>
        <taxon>Pseudomonadati</taxon>
        <taxon>Pseudomonadota</taxon>
        <taxon>Alphaproteobacteria</taxon>
        <taxon>Rhodospirillales</taxon>
        <taxon>Azospirillaceae</taxon>
        <taxon>Azospirillum</taxon>
    </lineage>
</organism>
<feature type="transmembrane region" description="Helical" evidence="1">
    <location>
        <begin position="96"/>
        <end position="119"/>
    </location>
</feature>
<evidence type="ECO:0000256" key="1">
    <source>
        <dbReference type="SAM" id="Phobius"/>
    </source>
</evidence>
<reference evidence="2 3" key="1">
    <citation type="submission" date="2018-12" db="EMBL/GenBank/DDBJ databases">
        <authorList>
            <person name="Yang Y."/>
        </authorList>
    </citation>
    <scope>NUCLEOTIDE SEQUENCE [LARGE SCALE GENOMIC DNA]</scope>
    <source>
        <strain evidence="2 3">L-25-5w-1</strain>
    </source>
</reference>
<keyword evidence="1" id="KW-0472">Membrane</keyword>
<sequence>MKFPGLFSRILCCFLLVFATWNPLGYSYLDWLFTNDGSLTSAKVLAGAFLLGCYILFLRVMWLALRVFRLVIMSALTLSGYLALRQVGLLDPSAPFWSSYFLLVWFATLLSVGVCWAHVKRRITGQSQVLSPPP</sequence>
<keyword evidence="3" id="KW-1185">Reference proteome</keyword>
<comment type="caution">
    <text evidence="2">The sequence shown here is derived from an EMBL/GenBank/DDBJ whole genome shotgun (WGS) entry which is preliminary data.</text>
</comment>
<accession>A0A431VKD8</accession>
<keyword evidence="1" id="KW-0812">Transmembrane</keyword>
<keyword evidence="1" id="KW-1133">Transmembrane helix</keyword>
<proteinExistence type="predicted"/>
<feature type="transmembrane region" description="Helical" evidence="1">
    <location>
        <begin position="41"/>
        <end position="60"/>
    </location>
</feature>
<evidence type="ECO:0000313" key="2">
    <source>
        <dbReference type="EMBL" id="RTR21494.1"/>
    </source>
</evidence>
<protein>
    <submittedName>
        <fullName evidence="2">Uncharacterized protein</fullName>
    </submittedName>
</protein>
<name>A0A431VKD8_9PROT</name>